<organism evidence="1 2">
    <name type="scientific">Eumeta variegata</name>
    <name type="common">Bagworm moth</name>
    <name type="synonym">Eumeta japonica</name>
    <dbReference type="NCBI Taxonomy" id="151549"/>
    <lineage>
        <taxon>Eukaryota</taxon>
        <taxon>Metazoa</taxon>
        <taxon>Ecdysozoa</taxon>
        <taxon>Arthropoda</taxon>
        <taxon>Hexapoda</taxon>
        <taxon>Insecta</taxon>
        <taxon>Pterygota</taxon>
        <taxon>Neoptera</taxon>
        <taxon>Endopterygota</taxon>
        <taxon>Lepidoptera</taxon>
        <taxon>Glossata</taxon>
        <taxon>Ditrysia</taxon>
        <taxon>Tineoidea</taxon>
        <taxon>Psychidae</taxon>
        <taxon>Oiketicinae</taxon>
        <taxon>Eumeta</taxon>
    </lineage>
</organism>
<gene>
    <name evidence="1" type="ORF">EVAR_91762_1</name>
</gene>
<dbReference type="AlphaFoldDB" id="A0A4C1SIH5"/>
<comment type="caution">
    <text evidence="1">The sequence shown here is derived from an EMBL/GenBank/DDBJ whole genome shotgun (WGS) entry which is preliminary data.</text>
</comment>
<dbReference type="OrthoDB" id="10051381at2759"/>
<dbReference type="EMBL" id="BGZK01010286">
    <property type="protein sequence ID" value="GBP01795.1"/>
    <property type="molecule type" value="Genomic_DNA"/>
</dbReference>
<sequence length="95" mass="10630">MTSFGANIIREGGFMPTCKLQAFFHANNAVVNMFKTALERMPSDTHKFVIERIVPQQVNMCEAMHPPLMMFAAIVLAIQLNHETLSFSEAISCIV</sequence>
<evidence type="ECO:0000313" key="1">
    <source>
        <dbReference type="EMBL" id="GBP01795.1"/>
    </source>
</evidence>
<accession>A0A4C1SIH5</accession>
<keyword evidence="2" id="KW-1185">Reference proteome</keyword>
<evidence type="ECO:0000313" key="2">
    <source>
        <dbReference type="Proteomes" id="UP000299102"/>
    </source>
</evidence>
<dbReference type="Proteomes" id="UP000299102">
    <property type="component" value="Unassembled WGS sequence"/>
</dbReference>
<protein>
    <submittedName>
        <fullName evidence="1">Uncharacterized protein</fullName>
    </submittedName>
</protein>
<name>A0A4C1SIH5_EUMVA</name>
<proteinExistence type="predicted"/>
<reference evidence="1 2" key="1">
    <citation type="journal article" date="2019" name="Commun. Biol.">
        <title>The bagworm genome reveals a unique fibroin gene that provides high tensile strength.</title>
        <authorList>
            <person name="Kono N."/>
            <person name="Nakamura H."/>
            <person name="Ohtoshi R."/>
            <person name="Tomita M."/>
            <person name="Numata K."/>
            <person name="Arakawa K."/>
        </authorList>
    </citation>
    <scope>NUCLEOTIDE SEQUENCE [LARGE SCALE GENOMIC DNA]</scope>
</reference>